<proteinExistence type="inferred from homology"/>
<dbReference type="PANTHER" id="PTHR43804:SF7">
    <property type="entry name" value="LD18447P"/>
    <property type="match status" value="1"/>
</dbReference>
<evidence type="ECO:0000256" key="2">
    <source>
        <dbReference type="ARBA" id="ARBA00022481"/>
    </source>
</evidence>
<evidence type="ECO:0000256" key="1">
    <source>
        <dbReference type="ARBA" id="ARBA00010835"/>
    </source>
</evidence>
<dbReference type="Pfam" id="PF03462">
    <property type="entry name" value="PCRF"/>
    <property type="match status" value="1"/>
</dbReference>
<dbReference type="Gene3D" id="6.10.140.1950">
    <property type="match status" value="1"/>
</dbReference>
<dbReference type="Pfam" id="PF00472">
    <property type="entry name" value="RF-1"/>
    <property type="match status" value="2"/>
</dbReference>
<name>A0AA88WSV6_9ASTE</name>
<dbReference type="PANTHER" id="PTHR43804">
    <property type="entry name" value="LD18447P"/>
    <property type="match status" value="1"/>
</dbReference>
<dbReference type="Proteomes" id="UP001188597">
    <property type="component" value="Unassembled WGS sequence"/>
</dbReference>
<dbReference type="AlphaFoldDB" id="A0AA88WSV6"/>
<comment type="caution">
    <text evidence="5">The sequence shown here is derived from an EMBL/GenBank/DDBJ whole genome shotgun (WGS) entry which is preliminary data.</text>
</comment>
<reference evidence="5" key="1">
    <citation type="submission" date="2022-12" db="EMBL/GenBank/DDBJ databases">
        <title>Draft genome assemblies for two species of Escallonia (Escalloniales).</title>
        <authorList>
            <person name="Chanderbali A."/>
            <person name="Dervinis C."/>
            <person name="Anghel I."/>
            <person name="Soltis D."/>
            <person name="Soltis P."/>
            <person name="Zapata F."/>
        </authorList>
    </citation>
    <scope>NUCLEOTIDE SEQUENCE</scope>
    <source>
        <strain evidence="5">UCBG64.0493</strain>
        <tissue evidence="5">Leaf</tissue>
    </source>
</reference>
<evidence type="ECO:0000256" key="3">
    <source>
        <dbReference type="ARBA" id="ARBA00022917"/>
    </source>
</evidence>
<dbReference type="Gene3D" id="3.30.160.20">
    <property type="match status" value="1"/>
</dbReference>
<gene>
    <name evidence="5" type="ORF">RJ639_040336</name>
</gene>
<sequence length="427" mass="47501">MINLTLQIAALQPQVSIDLIKIMDQRLLAIEKRSAFLQGILDQPEAPPEEYSRANKELRKLSSTITLINELRIKQKDTNELSLSFPVPVAPWQEIGSLKSLMAECQEDKDMQDMATEELGQAMAEEKRLQTVLLKSLLPRDDADERSCILEVRAGTGGEEASLFAMDVFKMYERYSLKKGWKFEVVALAESDLKGFKEASAAITGAGVYGKLKFESGIHRVQRVPVTEKSGRVHTSAVSVAILPQADEVDVQLRNEDLRIDTYRSGGSGGQHANTTNSAVRITHIPSGMAVAIQDERSQHMNASGYEVDLSVSIAEMELDLTNLKPKSCSPNKAKALKVLCARLYEVERSRVHMNRSKLRSDQIGSGDRSERIRTYNFPQGRVTDHRVGITYHSISDVMQGETLDTFVDALLLRQEMDAIASFSSTI</sequence>
<organism evidence="5 6">
    <name type="scientific">Escallonia herrerae</name>
    <dbReference type="NCBI Taxonomy" id="1293975"/>
    <lineage>
        <taxon>Eukaryota</taxon>
        <taxon>Viridiplantae</taxon>
        <taxon>Streptophyta</taxon>
        <taxon>Embryophyta</taxon>
        <taxon>Tracheophyta</taxon>
        <taxon>Spermatophyta</taxon>
        <taxon>Magnoliopsida</taxon>
        <taxon>eudicotyledons</taxon>
        <taxon>Gunneridae</taxon>
        <taxon>Pentapetalae</taxon>
        <taxon>asterids</taxon>
        <taxon>campanulids</taxon>
        <taxon>Escalloniales</taxon>
        <taxon>Escalloniaceae</taxon>
        <taxon>Escallonia</taxon>
    </lineage>
</organism>
<dbReference type="SMART" id="SM00937">
    <property type="entry name" value="PCRF"/>
    <property type="match status" value="1"/>
</dbReference>
<dbReference type="GO" id="GO:0005737">
    <property type="term" value="C:cytoplasm"/>
    <property type="evidence" value="ECO:0007669"/>
    <property type="project" value="UniProtKB-ARBA"/>
</dbReference>
<dbReference type="InterPro" id="IPR005139">
    <property type="entry name" value="PCRF"/>
</dbReference>
<evidence type="ECO:0000259" key="4">
    <source>
        <dbReference type="SMART" id="SM00937"/>
    </source>
</evidence>
<comment type="similarity">
    <text evidence="1">Belongs to the prokaryotic/mitochondrial release factor family.</text>
</comment>
<evidence type="ECO:0000313" key="5">
    <source>
        <dbReference type="EMBL" id="KAK3026930.1"/>
    </source>
</evidence>
<evidence type="ECO:0000313" key="6">
    <source>
        <dbReference type="Proteomes" id="UP001188597"/>
    </source>
</evidence>
<dbReference type="FunFam" id="3.30.70.1660:FF:000002">
    <property type="entry name" value="Peptide chain release factor 1"/>
    <property type="match status" value="1"/>
</dbReference>
<dbReference type="InterPro" id="IPR000352">
    <property type="entry name" value="Pep_chain_release_fac_I"/>
</dbReference>
<dbReference type="Gene3D" id="3.30.70.1660">
    <property type="match status" value="2"/>
</dbReference>
<dbReference type="InterPro" id="IPR050057">
    <property type="entry name" value="Prokaryotic/Mito_RF"/>
</dbReference>
<protein>
    <recommendedName>
        <fullName evidence="4">Peptide chain release factor domain-containing protein</fullName>
    </recommendedName>
</protein>
<keyword evidence="2" id="KW-0488">Methylation</keyword>
<dbReference type="InterPro" id="IPR045853">
    <property type="entry name" value="Pep_chain_release_fac_I_sf"/>
</dbReference>
<dbReference type="EMBL" id="JAVXUP010000479">
    <property type="protein sequence ID" value="KAK3026930.1"/>
    <property type="molecule type" value="Genomic_DNA"/>
</dbReference>
<keyword evidence="3" id="KW-0648">Protein biosynthesis</keyword>
<accession>A0AA88WSV6</accession>
<dbReference type="SUPFAM" id="SSF75620">
    <property type="entry name" value="Release factor"/>
    <property type="match status" value="1"/>
</dbReference>
<dbReference type="GO" id="GO:0003747">
    <property type="term" value="F:translation release factor activity"/>
    <property type="evidence" value="ECO:0007669"/>
    <property type="project" value="InterPro"/>
</dbReference>
<feature type="domain" description="Peptide chain release factor" evidence="4">
    <location>
        <begin position="100"/>
        <end position="215"/>
    </location>
</feature>
<keyword evidence="6" id="KW-1185">Reference proteome</keyword>